<comment type="caution">
    <text evidence="1">The sequence shown here is derived from an EMBL/GenBank/DDBJ whole genome shotgun (WGS) entry which is preliminary data.</text>
</comment>
<evidence type="ECO:0000313" key="2">
    <source>
        <dbReference type="Proteomes" id="UP001218218"/>
    </source>
</evidence>
<dbReference type="EMBL" id="JARIHO010000007">
    <property type="protein sequence ID" value="KAJ7358624.1"/>
    <property type="molecule type" value="Genomic_DNA"/>
</dbReference>
<protein>
    <submittedName>
        <fullName evidence="1">Uncharacterized protein</fullName>
    </submittedName>
</protein>
<proteinExistence type="predicted"/>
<organism evidence="1 2">
    <name type="scientific">Mycena albidolilacea</name>
    <dbReference type="NCBI Taxonomy" id="1033008"/>
    <lineage>
        <taxon>Eukaryota</taxon>
        <taxon>Fungi</taxon>
        <taxon>Dikarya</taxon>
        <taxon>Basidiomycota</taxon>
        <taxon>Agaricomycotina</taxon>
        <taxon>Agaricomycetes</taxon>
        <taxon>Agaricomycetidae</taxon>
        <taxon>Agaricales</taxon>
        <taxon>Marasmiineae</taxon>
        <taxon>Mycenaceae</taxon>
        <taxon>Mycena</taxon>
    </lineage>
</organism>
<dbReference type="AlphaFoldDB" id="A0AAD7AHJ7"/>
<evidence type="ECO:0000313" key="1">
    <source>
        <dbReference type="EMBL" id="KAJ7358624.1"/>
    </source>
</evidence>
<name>A0AAD7AHJ7_9AGAR</name>
<keyword evidence="2" id="KW-1185">Reference proteome</keyword>
<dbReference type="Proteomes" id="UP001218218">
    <property type="component" value="Unassembled WGS sequence"/>
</dbReference>
<reference evidence="1" key="1">
    <citation type="submission" date="2023-03" db="EMBL/GenBank/DDBJ databases">
        <title>Massive genome expansion in bonnet fungi (Mycena s.s.) driven by repeated elements and novel gene families across ecological guilds.</title>
        <authorList>
            <consortium name="Lawrence Berkeley National Laboratory"/>
            <person name="Harder C.B."/>
            <person name="Miyauchi S."/>
            <person name="Viragh M."/>
            <person name="Kuo A."/>
            <person name="Thoen E."/>
            <person name="Andreopoulos B."/>
            <person name="Lu D."/>
            <person name="Skrede I."/>
            <person name="Drula E."/>
            <person name="Henrissat B."/>
            <person name="Morin E."/>
            <person name="Kohler A."/>
            <person name="Barry K."/>
            <person name="LaButti K."/>
            <person name="Morin E."/>
            <person name="Salamov A."/>
            <person name="Lipzen A."/>
            <person name="Mereny Z."/>
            <person name="Hegedus B."/>
            <person name="Baldrian P."/>
            <person name="Stursova M."/>
            <person name="Weitz H."/>
            <person name="Taylor A."/>
            <person name="Grigoriev I.V."/>
            <person name="Nagy L.G."/>
            <person name="Martin F."/>
            <person name="Kauserud H."/>
        </authorList>
    </citation>
    <scope>NUCLEOTIDE SEQUENCE</scope>
    <source>
        <strain evidence="1">CBHHK002</strain>
    </source>
</reference>
<gene>
    <name evidence="1" type="ORF">DFH08DRAFT_802435</name>
</gene>
<accession>A0AAD7AHJ7</accession>
<sequence>MSNPSEEPYYEFDGDLFDPQQIKDHCDKILSVGRHRAHMNPLRCGLKYITNLVPQCNSFLSSHPVPAILGVSDLNPDLQVDVELQLLELYYIQPWFLTKGEAEVYEELADLQGGIVPYFFGLLTITTPCGEDVWVLVLEHIPSISRQRILSSESVLMPGGHHDHIQTARLVPMKNIVGIVIYVAKKSLNKNYHTKALVPQLLNVPMASILRMEYEQRPALCDVLMAQQIFCKSKNGQKRPARHGKNLKRTLLALALNSNCKTYIRGDIRGACRVMFSGDMYDKMGERSGIEACGNDKLGMMVSDNRQRNDSEDSRASK</sequence>